<dbReference type="STRING" id="1314751.GCA_001591425_04063"/>
<evidence type="ECO:0000256" key="7">
    <source>
        <dbReference type="ARBA" id="ARBA00022705"/>
    </source>
</evidence>
<dbReference type="InterPro" id="IPR004365">
    <property type="entry name" value="NA-bd_OB_tRNA"/>
</dbReference>
<evidence type="ECO:0000256" key="9">
    <source>
        <dbReference type="ARBA" id="ARBA00025611"/>
    </source>
</evidence>
<comment type="function">
    <text evidence="9">DNA polymerase III is a complex, multichain enzyme responsible for most of the replicative synthesis in bacteria. This DNA polymerase also exhibits 3' to 5' exonuclease activity. The alpha chain is the DNA polymerase.</text>
</comment>
<evidence type="ECO:0000256" key="5">
    <source>
        <dbReference type="ARBA" id="ARBA00022679"/>
    </source>
</evidence>
<dbReference type="Pfam" id="PF02811">
    <property type="entry name" value="PHP"/>
    <property type="match status" value="1"/>
</dbReference>
<dbReference type="AlphaFoldDB" id="A0A223KTN1"/>
<dbReference type="InterPro" id="IPR011708">
    <property type="entry name" value="DNA_pol3_alpha_NTPase_dom"/>
</dbReference>
<dbReference type="PANTHER" id="PTHR32294:SF0">
    <property type="entry name" value="DNA POLYMERASE III SUBUNIT ALPHA"/>
    <property type="match status" value="1"/>
</dbReference>
<comment type="similarity">
    <text evidence="2">Belongs to the DNA polymerase type-C family. DnaE subfamily.</text>
</comment>
<dbReference type="Pfam" id="PF17657">
    <property type="entry name" value="DNA_pol3_finger"/>
    <property type="match status" value="1"/>
</dbReference>
<dbReference type="Gene3D" id="3.20.20.140">
    <property type="entry name" value="Metal-dependent hydrolases"/>
    <property type="match status" value="1"/>
</dbReference>
<dbReference type="CDD" id="cd04485">
    <property type="entry name" value="DnaE_OBF"/>
    <property type="match status" value="1"/>
</dbReference>
<reference evidence="12 13" key="1">
    <citation type="submission" date="2016-12" db="EMBL/GenBank/DDBJ databases">
        <title>The whole genome sequencing and assembly of Bacillus cohnii DSM 6307T strain.</title>
        <authorList>
            <person name="Lee Y.-J."/>
            <person name="Yi H."/>
            <person name="Bahn Y.-S."/>
            <person name="Kim J.F."/>
            <person name="Lee D.-W."/>
        </authorList>
    </citation>
    <scope>NUCLEOTIDE SEQUENCE [LARGE SCALE GENOMIC DNA]</scope>
    <source>
        <strain evidence="12 13">DSM 6307</strain>
    </source>
</reference>
<evidence type="ECO:0000313" key="13">
    <source>
        <dbReference type="Proteomes" id="UP000215224"/>
    </source>
</evidence>
<evidence type="ECO:0000256" key="8">
    <source>
        <dbReference type="ARBA" id="ARBA00022932"/>
    </source>
</evidence>
<dbReference type="EMBL" id="CP018866">
    <property type="protein sequence ID" value="AST92839.1"/>
    <property type="molecule type" value="Genomic_DNA"/>
</dbReference>
<comment type="catalytic activity">
    <reaction evidence="10">
        <text>DNA(n) + a 2'-deoxyribonucleoside 5'-triphosphate = DNA(n+1) + diphosphate</text>
        <dbReference type="Rhea" id="RHEA:22508"/>
        <dbReference type="Rhea" id="RHEA-COMP:17339"/>
        <dbReference type="Rhea" id="RHEA-COMP:17340"/>
        <dbReference type="ChEBI" id="CHEBI:33019"/>
        <dbReference type="ChEBI" id="CHEBI:61560"/>
        <dbReference type="ChEBI" id="CHEBI:173112"/>
        <dbReference type="EC" id="2.7.7.7"/>
    </reaction>
</comment>
<dbReference type="GO" id="GO:0003676">
    <property type="term" value="F:nucleic acid binding"/>
    <property type="evidence" value="ECO:0007669"/>
    <property type="project" value="InterPro"/>
</dbReference>
<evidence type="ECO:0000259" key="11">
    <source>
        <dbReference type="SMART" id="SM00481"/>
    </source>
</evidence>
<keyword evidence="8" id="KW-0239">DNA-directed DNA polymerase</keyword>
<dbReference type="GO" id="GO:0003887">
    <property type="term" value="F:DNA-directed DNA polymerase activity"/>
    <property type="evidence" value="ECO:0007669"/>
    <property type="project" value="UniProtKB-KW"/>
</dbReference>
<dbReference type="GO" id="GO:0008408">
    <property type="term" value="F:3'-5' exonuclease activity"/>
    <property type="evidence" value="ECO:0007669"/>
    <property type="project" value="InterPro"/>
</dbReference>
<dbReference type="SUPFAM" id="SSF89550">
    <property type="entry name" value="PHP domain-like"/>
    <property type="match status" value="1"/>
</dbReference>
<dbReference type="Pfam" id="PF07733">
    <property type="entry name" value="DNA_pol3_alpha"/>
    <property type="match status" value="1"/>
</dbReference>
<dbReference type="Pfam" id="PF14579">
    <property type="entry name" value="HHH_6"/>
    <property type="match status" value="1"/>
</dbReference>
<dbReference type="InterPro" id="IPR029460">
    <property type="entry name" value="DNAPol_HHH"/>
</dbReference>
<dbReference type="EC" id="2.7.7.7" evidence="3"/>
<comment type="subcellular location">
    <subcellularLocation>
        <location evidence="1">Cytoplasm</location>
    </subcellularLocation>
</comment>
<gene>
    <name evidence="12" type="ORF">BC6307_16870</name>
</gene>
<dbReference type="InterPro" id="IPR004805">
    <property type="entry name" value="DnaE2/DnaE/PolC"/>
</dbReference>
<dbReference type="GO" id="GO:0005737">
    <property type="term" value="C:cytoplasm"/>
    <property type="evidence" value="ECO:0007669"/>
    <property type="project" value="UniProtKB-SubCell"/>
</dbReference>
<evidence type="ECO:0000256" key="3">
    <source>
        <dbReference type="ARBA" id="ARBA00012417"/>
    </source>
</evidence>
<dbReference type="InterPro" id="IPR041931">
    <property type="entry name" value="DNA_pol3_alpha_thumb_dom"/>
</dbReference>
<dbReference type="SMART" id="SM00481">
    <property type="entry name" value="POLIIIAc"/>
    <property type="match status" value="1"/>
</dbReference>
<sequence>MSYIPLHNISSYSLLSSSIRINSLVEMAKEKNFEAIALTDMNVLYGAIDFYKKCKTANIKPIIGLTLSIYDEGTNESHPVILLAQNNTGYTNLMKLSSIVQTKNSKGVPKKWMRHYSVGLIAIVISSNNEFLTYIEDEEKLQTVFTEYVNMFNKGCLFLGIDRSTTEAKHAEDRIRGKIKLPLVAINTAKYLQRNEAFLFECLQAIKNGTTIKSLPEEAPYYLKSKEEMVELFHDIPEALENTFQISRECNVTIPLQQRLLPKYPVPDNKNANEYLEERCWEGLKNRIPNFTKEYSERLQFELDVIKRMDFSHYFLIVWDFMYFSRNKGIMTGPGRGSAAGSLVAYCLYITGVDPIKHHLLFERFLNPERISMPDIDIDFPDNRRDEVIEYVVEKYGELHVAQIITFGTLAAKAAWRDVAKALNLSPKEVDVISKLIPSRAGVTLESALKESEPFKRAIYETKERQRAFEVAKKVEGLPRHTSTHAAGVVISEKPLTEIIPIQSGSHNVYLTQFPMETLEEIGLLKMDFLGLRNLTLIQNIRASLKYNEKVEFPIDFQPPEDEKTFKLLSEGDTSGIFQLESTGMRKVLQNLKPTSLEDIVAVNALYRPGPMEQIPIYIERKHGKKQVEYPHRELISILEPTYGVIVYQEQIMQIASTMAGFSLGEADLLRRAVGKKKQDVLAKERAHFVKGCKENGYDEKTAHDIYDLIVKFANYGFNRSHAVAYSMIAYELAFLKSNYRKVFMTALLSSVLGNEQKISQYVAECKKSGIDVLPPSINNSGIAFQVEQEGIRFGLVFIKGIGAQIIKQIIEERKKKPFTDLFDFIVRLSPKVTRRTAEILIYSGCLDEFGQNRATLLATLDAALQHAELVKPNEDEDQIGFLLEEEFNIEPKYVEVEPLPVDEQLHLEKEVLGFYLSHHPTEIYRKLLQLEGVNSIGNIELLPTPFVKVGAYITKVRTIRTRKGEVMAFISASDATGDIDAVAFPTDYQRLSNQLEVGKVLVLEGKKEERNGKSQLIIRSVNSMEQLKSKYEDVVGSVYLKIDETAQPSTNLKQLQQTLQTFKGPMPVVAHYVQTKKTVQLSREYFVTPSKECLAALKLLLGDSNVVFKKEALFH</sequence>
<feature type="domain" description="Polymerase/histidinol phosphatase N-terminal" evidence="11">
    <location>
        <begin position="4"/>
        <end position="71"/>
    </location>
</feature>
<dbReference type="Gene3D" id="1.10.10.1600">
    <property type="entry name" value="Bacterial DNA polymerase III alpha subunit, thumb domain"/>
    <property type="match status" value="1"/>
</dbReference>
<keyword evidence="6" id="KW-0548">Nucleotidyltransferase</keyword>
<evidence type="ECO:0000256" key="4">
    <source>
        <dbReference type="ARBA" id="ARBA00019114"/>
    </source>
</evidence>
<dbReference type="InterPro" id="IPR003141">
    <property type="entry name" value="Pol/His_phosphatase_N"/>
</dbReference>
<dbReference type="Gene3D" id="1.10.150.870">
    <property type="match status" value="1"/>
</dbReference>
<proteinExistence type="inferred from homology"/>
<dbReference type="InterPro" id="IPR016195">
    <property type="entry name" value="Pol/histidinol_Pase-like"/>
</dbReference>
<dbReference type="Proteomes" id="UP000215224">
    <property type="component" value="Chromosome"/>
</dbReference>
<keyword evidence="5" id="KW-0808">Transferase</keyword>
<evidence type="ECO:0000256" key="6">
    <source>
        <dbReference type="ARBA" id="ARBA00022695"/>
    </source>
</evidence>
<evidence type="ECO:0000313" key="12">
    <source>
        <dbReference type="EMBL" id="AST92839.1"/>
    </source>
</evidence>
<dbReference type="InterPro" id="IPR004013">
    <property type="entry name" value="PHP_dom"/>
</dbReference>
<protein>
    <recommendedName>
        <fullName evidence="4">DNA polymerase III subunit alpha</fullName>
        <ecNumber evidence="3">2.7.7.7</ecNumber>
    </recommendedName>
</protein>
<dbReference type="NCBIfam" id="NF004226">
    <property type="entry name" value="PRK05673.1"/>
    <property type="match status" value="1"/>
</dbReference>
<evidence type="ECO:0000256" key="2">
    <source>
        <dbReference type="ARBA" id="ARBA00009496"/>
    </source>
</evidence>
<accession>A0A223KTN1</accession>
<dbReference type="PANTHER" id="PTHR32294">
    <property type="entry name" value="DNA POLYMERASE III SUBUNIT ALPHA"/>
    <property type="match status" value="1"/>
</dbReference>
<evidence type="ECO:0000256" key="10">
    <source>
        <dbReference type="ARBA" id="ARBA00049244"/>
    </source>
</evidence>
<name>A0A223KTN1_9BACI</name>
<dbReference type="RefSeq" id="WP_066420119.1">
    <property type="nucleotide sequence ID" value="NZ_CP018866.1"/>
</dbReference>
<keyword evidence="7" id="KW-0235">DNA replication</keyword>
<dbReference type="Pfam" id="PF01336">
    <property type="entry name" value="tRNA_anti-codon"/>
    <property type="match status" value="1"/>
</dbReference>
<dbReference type="SUPFAM" id="SSF160975">
    <property type="entry name" value="AF1531-like"/>
    <property type="match status" value="1"/>
</dbReference>
<evidence type="ECO:0000256" key="1">
    <source>
        <dbReference type="ARBA" id="ARBA00004496"/>
    </source>
</evidence>
<dbReference type="NCBIfam" id="TIGR00594">
    <property type="entry name" value="polc"/>
    <property type="match status" value="1"/>
</dbReference>
<dbReference type="InterPro" id="IPR040982">
    <property type="entry name" value="DNA_pol3_finger"/>
</dbReference>
<organism evidence="12 13">
    <name type="scientific">Sutcliffiella cohnii</name>
    <dbReference type="NCBI Taxonomy" id="33932"/>
    <lineage>
        <taxon>Bacteria</taxon>
        <taxon>Bacillati</taxon>
        <taxon>Bacillota</taxon>
        <taxon>Bacilli</taxon>
        <taxon>Bacillales</taxon>
        <taxon>Bacillaceae</taxon>
        <taxon>Sutcliffiella</taxon>
    </lineage>
</organism>
<keyword evidence="13" id="KW-1185">Reference proteome</keyword>
<dbReference type="KEGG" id="bcoh:BC6307_16870"/>
<dbReference type="GO" id="GO:0006260">
    <property type="term" value="P:DNA replication"/>
    <property type="evidence" value="ECO:0007669"/>
    <property type="project" value="UniProtKB-KW"/>
</dbReference>